<feature type="transmembrane region" description="Helical" evidence="8">
    <location>
        <begin position="418"/>
        <end position="437"/>
    </location>
</feature>
<dbReference type="Pfam" id="PF07690">
    <property type="entry name" value="MFS_1"/>
    <property type="match status" value="1"/>
</dbReference>
<dbReference type="Gene3D" id="1.20.1250.20">
    <property type="entry name" value="MFS general substrate transporter like domains"/>
    <property type="match status" value="1"/>
</dbReference>
<dbReference type="InterPro" id="IPR036259">
    <property type="entry name" value="MFS_trans_sf"/>
</dbReference>
<feature type="transmembrane region" description="Helical" evidence="8">
    <location>
        <begin position="283"/>
        <end position="302"/>
    </location>
</feature>
<proteinExistence type="inferred from homology"/>
<feature type="transmembrane region" description="Helical" evidence="8">
    <location>
        <begin position="521"/>
        <end position="540"/>
    </location>
</feature>
<feature type="region of interest" description="Disordered" evidence="7">
    <location>
        <begin position="608"/>
        <end position="627"/>
    </location>
</feature>
<evidence type="ECO:0000256" key="4">
    <source>
        <dbReference type="ARBA" id="ARBA00022692"/>
    </source>
</evidence>
<name>A0A0B7NFR4_9FUNG</name>
<dbReference type="Gene3D" id="1.20.1720.10">
    <property type="entry name" value="Multidrug resistance protein D"/>
    <property type="match status" value="1"/>
</dbReference>
<dbReference type="EMBL" id="LN732953">
    <property type="protein sequence ID" value="CEP16257.1"/>
    <property type="molecule type" value="Genomic_DNA"/>
</dbReference>
<feature type="transmembrane region" description="Helical" evidence="8">
    <location>
        <begin position="128"/>
        <end position="151"/>
    </location>
</feature>
<dbReference type="FunFam" id="1.20.1720.10:FF:000013">
    <property type="entry name" value="Related to multidrug resistance proteins"/>
    <property type="match status" value="1"/>
</dbReference>
<dbReference type="PANTHER" id="PTHR23501">
    <property type="entry name" value="MAJOR FACILITATOR SUPERFAMILY"/>
    <property type="match status" value="1"/>
</dbReference>
<evidence type="ECO:0000256" key="3">
    <source>
        <dbReference type="ARBA" id="ARBA00022448"/>
    </source>
</evidence>
<evidence type="ECO:0000259" key="9">
    <source>
        <dbReference type="PROSITE" id="PS50850"/>
    </source>
</evidence>
<feature type="region of interest" description="Disordered" evidence="7">
    <location>
        <begin position="1"/>
        <end position="52"/>
    </location>
</feature>
<dbReference type="Proteomes" id="UP000054107">
    <property type="component" value="Unassembled WGS sequence"/>
</dbReference>
<organism evidence="10 11">
    <name type="scientific">Parasitella parasitica</name>
    <dbReference type="NCBI Taxonomy" id="35722"/>
    <lineage>
        <taxon>Eukaryota</taxon>
        <taxon>Fungi</taxon>
        <taxon>Fungi incertae sedis</taxon>
        <taxon>Mucoromycota</taxon>
        <taxon>Mucoromycotina</taxon>
        <taxon>Mucoromycetes</taxon>
        <taxon>Mucorales</taxon>
        <taxon>Mucorineae</taxon>
        <taxon>Mucoraceae</taxon>
        <taxon>Parasitella</taxon>
    </lineage>
</organism>
<dbReference type="PANTHER" id="PTHR23501:SF102">
    <property type="entry name" value="DRUG TRANSPORTER, PUTATIVE (AFU_ORTHOLOGUE AFUA_3G08530)-RELATED"/>
    <property type="match status" value="1"/>
</dbReference>
<feature type="transmembrane region" description="Helical" evidence="8">
    <location>
        <begin position="157"/>
        <end position="177"/>
    </location>
</feature>
<feature type="domain" description="Major facilitator superfamily (MFS) profile" evidence="9">
    <location>
        <begin position="63"/>
        <end position="545"/>
    </location>
</feature>
<keyword evidence="5 8" id="KW-1133">Transmembrane helix</keyword>
<dbReference type="SUPFAM" id="SSF103473">
    <property type="entry name" value="MFS general substrate transporter"/>
    <property type="match status" value="1"/>
</dbReference>
<keyword evidence="6 8" id="KW-0472">Membrane</keyword>
<feature type="transmembrane region" description="Helical" evidence="8">
    <location>
        <begin position="252"/>
        <end position="271"/>
    </location>
</feature>
<dbReference type="OrthoDB" id="10021397at2759"/>
<feature type="transmembrane region" description="Helical" evidence="8">
    <location>
        <begin position="60"/>
        <end position="85"/>
    </location>
</feature>
<feature type="transmembrane region" description="Helical" evidence="8">
    <location>
        <begin position="358"/>
        <end position="379"/>
    </location>
</feature>
<dbReference type="STRING" id="35722.A0A0B7NFR4"/>
<sequence>MPPSTSLETHDAHSDQGISRRTSVAATLSSEKTANLETKSENTTIDNNGMESKPTRKNNLVLTFGGLQIALFLAALDSTIVSTALPRIGSDFNQMSIVAWVATAYILTFDAFQPLFAKFSDIFGRKWILIFGIAIFLLGSVLCGAAKNMIMLIVCRAIAGIGGAGIFSMVFIIIADLVPLEKRGSYQGIVNAVFALSSVFGPLIGGSFTDYVTWRWNFYINLPIGAVALALLVFFLHLPVPKGNLKDKLKRIDYVGTLIVLAFATLFLLAMNFGGQTFPWKSAAVIVPLVLTGLLVALLIFIEGKVAEPLLPPRLFKSRTISAVLATNWFFGMTFFSMVYYLPIYFQVVREDSAMWSGIRLIPMELLIAVFSTIAGLFISKTGIFKPLLPLGMGLLTLCVGLISLFGQDTSFSEIYGITVIGGTGLGFMFSSAIIALQASAEPRDIAVVTGLGNFSRILGGALGVAISSAILNSSLAQDLPALVPADVVQNVLASSEYVRHGCPPEYVQDVLDCYLDALRLIWYVMTAMCGVGFCLSLLVKAAPILKADQKQQTAADAGRANTDKENHTIVATNNKVETHSTFNNCEAHPDHVKEGVIVIDMQPPSKGQAAAHHQHYDNGANLNKRN</sequence>
<dbReference type="AlphaFoldDB" id="A0A0B7NFR4"/>
<gene>
    <name evidence="10" type="primary">PARPA_10509.1 scaffold 40716</name>
</gene>
<dbReference type="InterPro" id="IPR011701">
    <property type="entry name" value="MFS"/>
</dbReference>
<feature type="transmembrane region" description="Helical" evidence="8">
    <location>
        <begin position="97"/>
        <end position="116"/>
    </location>
</feature>
<keyword evidence="3" id="KW-0813">Transport</keyword>
<dbReference type="CDD" id="cd17502">
    <property type="entry name" value="MFS_Azr1_MDR_like"/>
    <property type="match status" value="1"/>
</dbReference>
<evidence type="ECO:0000256" key="5">
    <source>
        <dbReference type="ARBA" id="ARBA00022989"/>
    </source>
</evidence>
<comment type="subcellular location">
    <subcellularLocation>
        <location evidence="1">Endomembrane system</location>
        <topology evidence="1">Multi-pass membrane protein</topology>
    </subcellularLocation>
</comment>
<dbReference type="GO" id="GO:0012505">
    <property type="term" value="C:endomembrane system"/>
    <property type="evidence" value="ECO:0007669"/>
    <property type="project" value="UniProtKB-SubCell"/>
</dbReference>
<feature type="transmembrane region" description="Helical" evidence="8">
    <location>
        <begin position="323"/>
        <end position="346"/>
    </location>
</feature>
<evidence type="ECO:0000256" key="2">
    <source>
        <dbReference type="ARBA" id="ARBA00008335"/>
    </source>
</evidence>
<evidence type="ECO:0000313" key="10">
    <source>
        <dbReference type="EMBL" id="CEP16257.1"/>
    </source>
</evidence>
<keyword evidence="11" id="KW-1185">Reference proteome</keyword>
<evidence type="ECO:0000313" key="11">
    <source>
        <dbReference type="Proteomes" id="UP000054107"/>
    </source>
</evidence>
<comment type="similarity">
    <text evidence="2">Belongs to the major facilitator superfamily.</text>
</comment>
<dbReference type="PROSITE" id="PS50850">
    <property type="entry name" value="MFS"/>
    <property type="match status" value="1"/>
</dbReference>
<feature type="transmembrane region" description="Helical" evidence="8">
    <location>
        <begin position="388"/>
        <end position="406"/>
    </location>
</feature>
<dbReference type="GO" id="GO:0022857">
    <property type="term" value="F:transmembrane transporter activity"/>
    <property type="evidence" value="ECO:0007669"/>
    <property type="project" value="InterPro"/>
</dbReference>
<evidence type="ECO:0000256" key="1">
    <source>
        <dbReference type="ARBA" id="ARBA00004127"/>
    </source>
</evidence>
<dbReference type="GO" id="GO:0005886">
    <property type="term" value="C:plasma membrane"/>
    <property type="evidence" value="ECO:0007669"/>
    <property type="project" value="TreeGrafter"/>
</dbReference>
<feature type="transmembrane region" description="Helical" evidence="8">
    <location>
        <begin position="220"/>
        <end position="240"/>
    </location>
</feature>
<dbReference type="InterPro" id="IPR020846">
    <property type="entry name" value="MFS_dom"/>
</dbReference>
<feature type="compositionally biased region" description="Polar residues" evidence="7">
    <location>
        <begin position="16"/>
        <end position="50"/>
    </location>
</feature>
<protein>
    <recommendedName>
        <fullName evidence="9">Major facilitator superfamily (MFS) profile domain-containing protein</fullName>
    </recommendedName>
</protein>
<evidence type="ECO:0000256" key="7">
    <source>
        <dbReference type="SAM" id="MobiDB-lite"/>
    </source>
</evidence>
<evidence type="ECO:0000256" key="8">
    <source>
        <dbReference type="SAM" id="Phobius"/>
    </source>
</evidence>
<dbReference type="PRINTS" id="PR01036">
    <property type="entry name" value="TCRTETB"/>
</dbReference>
<reference evidence="10 11" key="1">
    <citation type="submission" date="2014-09" db="EMBL/GenBank/DDBJ databases">
        <authorList>
            <person name="Ellenberger Sabrina"/>
        </authorList>
    </citation>
    <scope>NUCLEOTIDE SEQUENCE [LARGE SCALE GENOMIC DNA]</scope>
    <source>
        <strain evidence="10 11">CBS 412.66</strain>
    </source>
</reference>
<accession>A0A0B7NFR4</accession>
<evidence type="ECO:0000256" key="6">
    <source>
        <dbReference type="ARBA" id="ARBA00023136"/>
    </source>
</evidence>
<feature type="transmembrane region" description="Helical" evidence="8">
    <location>
        <begin position="189"/>
        <end position="208"/>
    </location>
</feature>
<keyword evidence="4 8" id="KW-0812">Transmembrane</keyword>